<dbReference type="Proteomes" id="UP001468345">
    <property type="component" value="Chromosome"/>
</dbReference>
<evidence type="ECO:0000313" key="2">
    <source>
        <dbReference type="EMBL" id="WZG09608.1"/>
    </source>
</evidence>
<name>A0ABZ2WCU7_9STAP</name>
<keyword evidence="1" id="KW-0472">Membrane</keyword>
<protein>
    <submittedName>
        <fullName evidence="2">Uncharacterized protein</fullName>
    </submittedName>
</protein>
<keyword evidence="3" id="KW-1185">Reference proteome</keyword>
<evidence type="ECO:0000313" key="3">
    <source>
        <dbReference type="Proteomes" id="UP001468345"/>
    </source>
</evidence>
<dbReference type="EMBL" id="CP133006">
    <property type="protein sequence ID" value="WZG09608.1"/>
    <property type="molecule type" value="Genomic_DNA"/>
</dbReference>
<organism evidence="2 3">
    <name type="scientific">Staphylococcus casei</name>
    <dbReference type="NCBI Taxonomy" id="201828"/>
    <lineage>
        <taxon>Bacteria</taxon>
        <taxon>Bacillati</taxon>
        <taxon>Bacillota</taxon>
        <taxon>Bacilli</taxon>
        <taxon>Bacillales</taxon>
        <taxon>Staphylococcaceae</taxon>
        <taxon>Staphylococcus</taxon>
    </lineage>
</organism>
<proteinExistence type="predicted"/>
<sequence length="57" mass="6749">MRMFMTFMCMPFTTVIIGTLINDFHISILAIILVTFASYMFWDKFFEQKKTESNGHC</sequence>
<accession>A0ABZ2WCU7</accession>
<gene>
    <name evidence="2" type="ORF">SHJJP9002_001571</name>
</gene>
<reference evidence="2 3" key="1">
    <citation type="journal article" date="2024" name="ISME J.">
        <title>Staphylococcus epidermidis bacteriocin A37 kills natural competitors with a unique mechanism of action.</title>
        <authorList>
            <person name="Puls J.S."/>
            <person name="Winnerling B."/>
            <person name="Power J.J."/>
            <person name="Kruger A.M."/>
            <person name="Brajtenbach D."/>
            <person name="Johnson M."/>
            <person name="Bilici K."/>
            <person name="Camus L."/>
            <person name="Fliesswasser T."/>
            <person name="Schneider T."/>
            <person name="Sahl H.G."/>
            <person name="Ghosal D."/>
            <person name="Kubitscheck U."/>
            <person name="Heilbronner S."/>
            <person name="Grein F."/>
        </authorList>
    </citation>
    <scope>NUCLEOTIDE SEQUENCE [LARGE SCALE GENOMIC DNA]</scope>
    <source>
        <strain evidence="2 3">SCK7</strain>
    </source>
</reference>
<evidence type="ECO:0000256" key="1">
    <source>
        <dbReference type="SAM" id="Phobius"/>
    </source>
</evidence>
<keyword evidence="1" id="KW-0812">Transmembrane</keyword>
<feature type="transmembrane region" description="Helical" evidence="1">
    <location>
        <begin position="12"/>
        <end position="42"/>
    </location>
</feature>
<dbReference type="RefSeq" id="WP_341636406.1">
    <property type="nucleotide sequence ID" value="NZ_CP133006.1"/>
</dbReference>
<keyword evidence="1" id="KW-1133">Transmembrane helix</keyword>